<keyword evidence="1" id="KW-0472">Membrane</keyword>
<accession>A0A396FAP2</accession>
<gene>
    <name evidence="4" type="ORF">DW001_17225</name>
    <name evidence="3" type="ORF">DW775_15650</name>
    <name evidence="2" type="ORF">DW975_07535</name>
</gene>
<keyword evidence="1" id="KW-1133">Transmembrane helix</keyword>
<evidence type="ECO:0000313" key="4">
    <source>
        <dbReference type="EMBL" id="RHL72827.1"/>
    </source>
</evidence>
<sequence>MSIDELISIIVEPLLAFIGLVITFLQLKDDRRGKKIEESMIQKEEEERLIIADLVKHSDSYLELLNKFSEQINFINSKAEVPGAGIEMLQSIIDNGKKLCNDYSFVRNELLEIYKRILQNEERFSLSYGFDRYIEAFRVICLDSSIEQSMIKSYNNIVEYVEQHRDSFEADYLISLMNEHMHAELECLKQLNEIKLYVLEIKLKYE</sequence>
<dbReference type="RefSeq" id="WP_118084619.1">
    <property type="nucleotide sequence ID" value="NZ_QSJS01000043.1"/>
</dbReference>
<proteinExistence type="predicted"/>
<evidence type="ECO:0000313" key="6">
    <source>
        <dbReference type="Proteomes" id="UP000283431"/>
    </source>
</evidence>
<dbReference type="EMBL" id="QRPB01000057">
    <property type="protein sequence ID" value="RHL72827.1"/>
    <property type="molecule type" value="Genomic_DNA"/>
</dbReference>
<dbReference type="Proteomes" id="UP000283431">
    <property type="component" value="Unassembled WGS sequence"/>
</dbReference>
<evidence type="ECO:0000313" key="2">
    <source>
        <dbReference type="EMBL" id="RGZ75181.1"/>
    </source>
</evidence>
<evidence type="ECO:0000256" key="1">
    <source>
        <dbReference type="SAM" id="Phobius"/>
    </source>
</evidence>
<evidence type="ECO:0000313" key="5">
    <source>
        <dbReference type="Proteomes" id="UP000266698"/>
    </source>
</evidence>
<reference evidence="5 6" key="1">
    <citation type="submission" date="2018-08" db="EMBL/GenBank/DDBJ databases">
        <title>A genome reference for cultivated species of the human gut microbiota.</title>
        <authorList>
            <person name="Zou Y."/>
            <person name="Xue W."/>
            <person name="Luo G."/>
        </authorList>
    </citation>
    <scope>NUCLEOTIDE SEQUENCE [LARGE SCALE GENOMIC DNA]</scope>
    <source>
        <strain evidence="4 5">AF36-2BH</strain>
        <strain evidence="3 7">AM30-13AC</strain>
        <strain evidence="2 6">AM48-7</strain>
    </source>
</reference>
<dbReference type="AlphaFoldDB" id="A0A396FAP2"/>
<dbReference type="Proteomes" id="UP000266698">
    <property type="component" value="Unassembled WGS sequence"/>
</dbReference>
<dbReference type="Proteomes" id="UP000284835">
    <property type="component" value="Unassembled WGS sequence"/>
</dbReference>
<protein>
    <submittedName>
        <fullName evidence="4">Uncharacterized protein</fullName>
    </submittedName>
</protein>
<keyword evidence="1" id="KW-0812">Transmembrane</keyword>
<dbReference type="EMBL" id="QSEN01000011">
    <property type="protein sequence ID" value="RGZ75181.1"/>
    <property type="molecule type" value="Genomic_DNA"/>
</dbReference>
<comment type="caution">
    <text evidence="4">The sequence shown here is derived from an EMBL/GenBank/DDBJ whole genome shotgun (WGS) entry which is preliminary data.</text>
</comment>
<feature type="transmembrane region" description="Helical" evidence="1">
    <location>
        <begin position="6"/>
        <end position="25"/>
    </location>
</feature>
<evidence type="ECO:0000313" key="7">
    <source>
        <dbReference type="Proteomes" id="UP000284835"/>
    </source>
</evidence>
<dbReference type="EMBL" id="QSJS01000043">
    <property type="protein sequence ID" value="RHD89433.1"/>
    <property type="molecule type" value="Genomic_DNA"/>
</dbReference>
<name>A0A396FAP2_9FIRM</name>
<organism evidence="4 5">
    <name type="scientific">Agathobacter rectalis</name>
    <dbReference type="NCBI Taxonomy" id="39491"/>
    <lineage>
        <taxon>Bacteria</taxon>
        <taxon>Bacillati</taxon>
        <taxon>Bacillota</taxon>
        <taxon>Clostridia</taxon>
        <taxon>Lachnospirales</taxon>
        <taxon>Lachnospiraceae</taxon>
        <taxon>Agathobacter</taxon>
    </lineage>
</organism>
<evidence type="ECO:0000313" key="3">
    <source>
        <dbReference type="EMBL" id="RHD89433.1"/>
    </source>
</evidence>